<evidence type="ECO:0000313" key="12">
    <source>
        <dbReference type="Proteomes" id="UP001190640"/>
    </source>
</evidence>
<evidence type="ECO:0000256" key="1">
    <source>
        <dbReference type="ARBA" id="ARBA00002936"/>
    </source>
</evidence>
<feature type="domain" description="G-protein coupled receptors family 1 profile" evidence="11">
    <location>
        <begin position="45"/>
        <end position="296"/>
    </location>
</feature>
<comment type="similarity">
    <text evidence="9">Belongs to the G-protein coupled receptor 1 family.</text>
</comment>
<evidence type="ECO:0000256" key="9">
    <source>
        <dbReference type="RuleBase" id="RU000688"/>
    </source>
</evidence>
<dbReference type="InterPro" id="IPR000725">
    <property type="entry name" value="Olfact_rcpt"/>
</dbReference>
<feature type="transmembrane region" description="Helical" evidence="10">
    <location>
        <begin position="242"/>
        <end position="264"/>
    </location>
</feature>
<dbReference type="SUPFAM" id="SSF81321">
    <property type="entry name" value="Family A G protein-coupled receptor-like"/>
    <property type="match status" value="1"/>
</dbReference>
<dbReference type="PRINTS" id="PR00237">
    <property type="entry name" value="GPCRRHODOPSN"/>
</dbReference>
<feature type="transmembrane region" description="Helical" evidence="10">
    <location>
        <begin position="145"/>
        <end position="168"/>
    </location>
</feature>
<proteinExistence type="inferred from homology"/>
<dbReference type="Proteomes" id="UP001190640">
    <property type="component" value="Chromosome 3"/>
</dbReference>
<sequence length="316" mass="34904">MSGPNHTDTALPPPPFFLVGIPGLESAHVPISFLFCVMYMLALLGNGTVLLVICLERTLHQPMYLLLAMLSMVDVGLSTSTLPKTLAVFWMGAHDIGFHACLAQMFFLHAFTALESGLLVAMAFDRYVAVCDPLRYTAILTDFAIAKMAVAIVSRALALLIPLVLLAMRLPFCRSRVIAHSFCEHMAVVKLACGNTKLNSAYGLVVVTMVIGLDVFFIAWSYCLILGTVFRLPSRKARRKTLGTCSSHLCVILFFYTPAVFSFFTHRFGHAVAPYVHILLGNLYLFVPPALNPIVYAWRTKPIRQKVLSAFRLCKG</sequence>
<evidence type="ECO:0000256" key="2">
    <source>
        <dbReference type="ARBA" id="ARBA00004141"/>
    </source>
</evidence>
<keyword evidence="7 10" id="KW-0472">Membrane</keyword>
<keyword evidence="9" id="KW-0675">Receptor</keyword>
<keyword evidence="4 9" id="KW-0812">Transmembrane</keyword>
<dbReference type="InterPro" id="IPR017452">
    <property type="entry name" value="GPCR_Rhodpsn_7TM"/>
</dbReference>
<comment type="function">
    <text evidence="1">Odorant receptor.</text>
</comment>
<dbReference type="Gene3D" id="1.20.1070.10">
    <property type="entry name" value="Rhodopsin 7-helix transmembrane proteins"/>
    <property type="match status" value="1"/>
</dbReference>
<gene>
    <name evidence="13" type="primary">LOC129325904</name>
</gene>
<evidence type="ECO:0000256" key="10">
    <source>
        <dbReference type="RuleBase" id="RU363047"/>
    </source>
</evidence>
<keyword evidence="3 10" id="KW-0716">Sensory transduction</keyword>
<dbReference type="PANTHER" id="PTHR26450:SF179">
    <property type="entry name" value="OLFACTORY RECEPTOR"/>
    <property type="match status" value="1"/>
</dbReference>
<dbReference type="Pfam" id="PF13853">
    <property type="entry name" value="7tm_4"/>
    <property type="match status" value="1"/>
</dbReference>
<dbReference type="InterPro" id="IPR050402">
    <property type="entry name" value="OR51/52/56-like"/>
</dbReference>
<feature type="transmembrane region" description="Helical" evidence="10">
    <location>
        <begin position="31"/>
        <end position="55"/>
    </location>
</feature>
<dbReference type="GO" id="GO:0005886">
    <property type="term" value="C:plasma membrane"/>
    <property type="evidence" value="ECO:0007669"/>
    <property type="project" value="UniProtKB-SubCell"/>
</dbReference>
<evidence type="ECO:0000256" key="3">
    <source>
        <dbReference type="ARBA" id="ARBA00022606"/>
    </source>
</evidence>
<dbReference type="AlphaFoldDB" id="A0AA97KUF0"/>
<dbReference type="PRINTS" id="PR00245">
    <property type="entry name" value="OLFACTORYR"/>
</dbReference>
<organism evidence="12 13">
    <name type="scientific">Eublepharis macularius</name>
    <name type="common">Leopard gecko</name>
    <name type="synonym">Cyrtodactylus macularius</name>
    <dbReference type="NCBI Taxonomy" id="481883"/>
    <lineage>
        <taxon>Eukaryota</taxon>
        <taxon>Metazoa</taxon>
        <taxon>Chordata</taxon>
        <taxon>Craniata</taxon>
        <taxon>Vertebrata</taxon>
        <taxon>Euteleostomi</taxon>
        <taxon>Lepidosauria</taxon>
        <taxon>Squamata</taxon>
        <taxon>Bifurcata</taxon>
        <taxon>Gekkota</taxon>
        <taxon>Eublepharidae</taxon>
        <taxon>Eublepharinae</taxon>
        <taxon>Eublepharis</taxon>
    </lineage>
</organism>
<evidence type="ECO:0000256" key="4">
    <source>
        <dbReference type="ARBA" id="ARBA00022692"/>
    </source>
</evidence>
<reference evidence="13" key="1">
    <citation type="submission" date="2025-08" db="UniProtKB">
        <authorList>
            <consortium name="RefSeq"/>
        </authorList>
    </citation>
    <scope>IDENTIFICATION</scope>
    <source>
        <tissue evidence="13">Blood</tissue>
    </source>
</reference>
<name>A0AA97KUF0_EUBMA</name>
<keyword evidence="12" id="KW-1185">Reference proteome</keyword>
<accession>A0AA97KUF0</accession>
<evidence type="ECO:0000259" key="11">
    <source>
        <dbReference type="PROSITE" id="PS50262"/>
    </source>
</evidence>
<dbReference type="PROSITE" id="PS00237">
    <property type="entry name" value="G_PROTEIN_RECEP_F1_1"/>
    <property type="match status" value="1"/>
</dbReference>
<dbReference type="KEGG" id="emc:129325904"/>
<dbReference type="RefSeq" id="XP_054829862.1">
    <property type="nucleotide sequence ID" value="XM_054973887.1"/>
</dbReference>
<keyword evidence="5 10" id="KW-0552">Olfaction</keyword>
<dbReference type="PANTHER" id="PTHR26450">
    <property type="entry name" value="OLFACTORY RECEPTOR 56B1-RELATED"/>
    <property type="match status" value="1"/>
</dbReference>
<evidence type="ECO:0000256" key="7">
    <source>
        <dbReference type="ARBA" id="ARBA00023136"/>
    </source>
</evidence>
<dbReference type="InterPro" id="IPR000276">
    <property type="entry name" value="GPCR_Rhodpsn"/>
</dbReference>
<dbReference type="GO" id="GO:0004984">
    <property type="term" value="F:olfactory receptor activity"/>
    <property type="evidence" value="ECO:0007669"/>
    <property type="project" value="InterPro"/>
</dbReference>
<feature type="transmembrane region" description="Helical" evidence="10">
    <location>
        <begin position="62"/>
        <end position="82"/>
    </location>
</feature>
<keyword evidence="8 9" id="KW-0807">Transducer</keyword>
<evidence type="ECO:0000256" key="6">
    <source>
        <dbReference type="ARBA" id="ARBA00022989"/>
    </source>
</evidence>
<dbReference type="GeneID" id="129325904"/>
<feature type="transmembrane region" description="Helical" evidence="10">
    <location>
        <begin position="276"/>
        <end position="298"/>
    </location>
</feature>
<keyword evidence="6 10" id="KW-1133">Transmembrane helix</keyword>
<dbReference type="CDD" id="cd15917">
    <property type="entry name" value="7tmA_OR51_52-like"/>
    <property type="match status" value="1"/>
</dbReference>
<comment type="subcellular location">
    <subcellularLocation>
        <location evidence="10">Cell membrane</location>
        <topology evidence="10">Multi-pass membrane protein</topology>
    </subcellularLocation>
    <subcellularLocation>
        <location evidence="2">Membrane</location>
        <topology evidence="2">Multi-pass membrane protein</topology>
    </subcellularLocation>
</comment>
<feature type="transmembrane region" description="Helical" evidence="10">
    <location>
        <begin position="102"/>
        <end position="124"/>
    </location>
</feature>
<keyword evidence="10" id="KW-1003">Cell membrane</keyword>
<evidence type="ECO:0000256" key="5">
    <source>
        <dbReference type="ARBA" id="ARBA00022725"/>
    </source>
</evidence>
<evidence type="ECO:0000313" key="13">
    <source>
        <dbReference type="RefSeq" id="XP_054829862.1"/>
    </source>
</evidence>
<dbReference type="GO" id="GO:0004930">
    <property type="term" value="F:G protein-coupled receptor activity"/>
    <property type="evidence" value="ECO:0007669"/>
    <property type="project" value="UniProtKB-KW"/>
</dbReference>
<feature type="transmembrane region" description="Helical" evidence="10">
    <location>
        <begin position="201"/>
        <end position="230"/>
    </location>
</feature>
<evidence type="ECO:0000256" key="8">
    <source>
        <dbReference type="ARBA" id="ARBA00023224"/>
    </source>
</evidence>
<protein>
    <recommendedName>
        <fullName evidence="10">Olfactory receptor</fullName>
    </recommendedName>
</protein>
<dbReference type="FunFam" id="1.20.1070.10:FF:000006">
    <property type="entry name" value="Olfactory receptor"/>
    <property type="match status" value="1"/>
</dbReference>
<dbReference type="PROSITE" id="PS50262">
    <property type="entry name" value="G_PROTEIN_RECEP_F1_2"/>
    <property type="match status" value="1"/>
</dbReference>
<keyword evidence="9" id="KW-0297">G-protein coupled receptor</keyword>